<evidence type="ECO:0000256" key="4">
    <source>
        <dbReference type="ARBA" id="ARBA00022729"/>
    </source>
</evidence>
<name>F4R677_MELLP</name>
<accession>F4R677</accession>
<dbReference type="Proteomes" id="UP000001072">
    <property type="component" value="Unassembled WGS sequence"/>
</dbReference>
<evidence type="ECO:0000256" key="6">
    <source>
        <dbReference type="ARBA" id="ARBA00023136"/>
    </source>
</evidence>
<dbReference type="InParanoid" id="F4R677"/>
<dbReference type="HOGENOM" id="CLU_1332177_0_0_1"/>
<evidence type="ECO:0000256" key="5">
    <source>
        <dbReference type="ARBA" id="ARBA00022989"/>
    </source>
</evidence>
<keyword evidence="7" id="KW-0675">Receptor</keyword>
<keyword evidence="3" id="KW-0812">Transmembrane</keyword>
<dbReference type="STRING" id="747676.F4R677"/>
<dbReference type="GeneID" id="18932503"/>
<keyword evidence="4" id="KW-0732">Signal</keyword>
<dbReference type="GO" id="GO:0005886">
    <property type="term" value="C:plasma membrane"/>
    <property type="evidence" value="ECO:0007669"/>
    <property type="project" value="UniProtKB-SubCell"/>
</dbReference>
<keyword evidence="8" id="KW-0325">Glycoprotein</keyword>
<dbReference type="PANTHER" id="PTHR48052">
    <property type="entry name" value="UNNAMED PRODUCT"/>
    <property type="match status" value="1"/>
</dbReference>
<dbReference type="RefSeq" id="XP_007404889.1">
    <property type="nucleotide sequence ID" value="XM_007404827.1"/>
</dbReference>
<evidence type="ECO:0000256" key="7">
    <source>
        <dbReference type="ARBA" id="ARBA00023170"/>
    </source>
</evidence>
<dbReference type="GO" id="GO:0012505">
    <property type="term" value="C:endomembrane system"/>
    <property type="evidence" value="ECO:0007669"/>
    <property type="project" value="UniProtKB-SubCell"/>
</dbReference>
<dbReference type="Pfam" id="PF00560">
    <property type="entry name" value="LRR_1"/>
    <property type="match status" value="2"/>
</dbReference>
<dbReference type="eggNOG" id="ENOG502QQ8K">
    <property type="taxonomic scope" value="Eukaryota"/>
</dbReference>
<dbReference type="InterPro" id="IPR032675">
    <property type="entry name" value="LRR_dom_sf"/>
</dbReference>
<gene>
    <name evidence="11" type="ORF">MELLADRAFT_73904</name>
</gene>
<sequence length="206" mass="22101">MATGLTQLDLSRNKFSGSINLTSNANIEKLVLDDNLFTGELPDLSTLPKLQIMSVARNQFSGLPPNLAQPPPGLIRLDFQSNSLVGPFLDPINATSLQTLSMKGNTFTGSFPSSPAPPALTFCQLDHIPNSSCPPSNVLNQDNSLAKKCQLVCGKRGGVPNIGRETPKEASNANPHTVSSSGYTPVTPIMNCFTIIILSLLWYTQF</sequence>
<keyword evidence="6" id="KW-0472">Membrane</keyword>
<dbReference type="AlphaFoldDB" id="F4R677"/>
<feature type="region of interest" description="Disordered" evidence="10">
    <location>
        <begin position="160"/>
        <end position="180"/>
    </location>
</feature>
<reference evidence="12" key="1">
    <citation type="journal article" date="2011" name="Proc. Natl. Acad. Sci. U.S.A.">
        <title>Obligate biotrophy features unraveled by the genomic analysis of rust fungi.</title>
        <authorList>
            <person name="Duplessis S."/>
            <person name="Cuomo C.A."/>
            <person name="Lin Y.-C."/>
            <person name="Aerts A."/>
            <person name="Tisserant E."/>
            <person name="Veneault-Fourrey C."/>
            <person name="Joly D.L."/>
            <person name="Hacquard S."/>
            <person name="Amselem J."/>
            <person name="Cantarel B.L."/>
            <person name="Chiu R."/>
            <person name="Coutinho P.M."/>
            <person name="Feau N."/>
            <person name="Field M."/>
            <person name="Frey P."/>
            <person name="Gelhaye E."/>
            <person name="Goldberg J."/>
            <person name="Grabherr M.G."/>
            <person name="Kodira C.D."/>
            <person name="Kohler A."/>
            <person name="Kuees U."/>
            <person name="Lindquist E.A."/>
            <person name="Lucas S.M."/>
            <person name="Mago R."/>
            <person name="Mauceli E."/>
            <person name="Morin E."/>
            <person name="Murat C."/>
            <person name="Pangilinan J.L."/>
            <person name="Park R."/>
            <person name="Pearson M."/>
            <person name="Quesneville H."/>
            <person name="Rouhier N."/>
            <person name="Sakthikumar S."/>
            <person name="Salamov A.A."/>
            <person name="Schmutz J."/>
            <person name="Selles B."/>
            <person name="Shapiro H."/>
            <person name="Tanguay P."/>
            <person name="Tuskan G.A."/>
            <person name="Henrissat B."/>
            <person name="Van de Peer Y."/>
            <person name="Rouze P."/>
            <person name="Ellis J.G."/>
            <person name="Dodds P.N."/>
            <person name="Schein J.E."/>
            <person name="Zhong S."/>
            <person name="Hamelin R.C."/>
            <person name="Grigoriev I.V."/>
            <person name="Szabo L.J."/>
            <person name="Martin F."/>
        </authorList>
    </citation>
    <scope>NUCLEOTIDE SEQUENCE [LARGE SCALE GENOMIC DNA]</scope>
    <source>
        <strain evidence="12">98AG31 / pathotype 3-4-7</strain>
    </source>
</reference>
<comment type="subcellular location">
    <subcellularLocation>
        <location evidence="1">Cell membrane</location>
    </subcellularLocation>
    <subcellularLocation>
        <location evidence="9">Endomembrane system</location>
        <topology evidence="9">Single-pass membrane protein</topology>
    </subcellularLocation>
</comment>
<dbReference type="OrthoDB" id="2565197at2759"/>
<dbReference type="InterPro" id="IPR001611">
    <property type="entry name" value="Leu-rich_rpt"/>
</dbReference>
<feature type="compositionally biased region" description="Polar residues" evidence="10">
    <location>
        <begin position="169"/>
        <end position="180"/>
    </location>
</feature>
<dbReference type="VEuPathDB" id="FungiDB:MELLADRAFT_73904"/>
<dbReference type="Gene3D" id="3.80.10.10">
    <property type="entry name" value="Ribonuclease Inhibitor"/>
    <property type="match status" value="1"/>
</dbReference>
<evidence type="ECO:0000256" key="2">
    <source>
        <dbReference type="ARBA" id="ARBA00022475"/>
    </source>
</evidence>
<organism evidence="12">
    <name type="scientific">Melampsora larici-populina (strain 98AG31 / pathotype 3-4-7)</name>
    <name type="common">Poplar leaf rust fungus</name>
    <dbReference type="NCBI Taxonomy" id="747676"/>
    <lineage>
        <taxon>Eukaryota</taxon>
        <taxon>Fungi</taxon>
        <taxon>Dikarya</taxon>
        <taxon>Basidiomycota</taxon>
        <taxon>Pucciniomycotina</taxon>
        <taxon>Pucciniomycetes</taxon>
        <taxon>Pucciniales</taxon>
        <taxon>Melampsoraceae</taxon>
        <taxon>Melampsora</taxon>
    </lineage>
</organism>
<evidence type="ECO:0000313" key="11">
    <source>
        <dbReference type="EMBL" id="EGG12514.1"/>
    </source>
</evidence>
<dbReference type="EMBL" id="GL883091">
    <property type="protein sequence ID" value="EGG12514.1"/>
    <property type="molecule type" value="Genomic_DNA"/>
</dbReference>
<keyword evidence="2" id="KW-1003">Cell membrane</keyword>
<evidence type="ECO:0000256" key="10">
    <source>
        <dbReference type="SAM" id="MobiDB-lite"/>
    </source>
</evidence>
<dbReference type="SUPFAM" id="SSF52058">
    <property type="entry name" value="L domain-like"/>
    <property type="match status" value="1"/>
</dbReference>
<dbReference type="KEGG" id="mlr:MELLADRAFT_73904"/>
<evidence type="ECO:0000313" key="12">
    <source>
        <dbReference type="Proteomes" id="UP000001072"/>
    </source>
</evidence>
<keyword evidence="12" id="KW-1185">Reference proteome</keyword>
<evidence type="ECO:0000256" key="8">
    <source>
        <dbReference type="ARBA" id="ARBA00023180"/>
    </source>
</evidence>
<protein>
    <submittedName>
        <fullName evidence="11">Uncharacterized protein</fullName>
    </submittedName>
</protein>
<dbReference type="PANTHER" id="PTHR48052:SF8">
    <property type="entry name" value="LRR RECEPTOR-LIKE SERINE_THREONINE-PROTEIN KINASE FLS2"/>
    <property type="match status" value="1"/>
</dbReference>
<evidence type="ECO:0000256" key="9">
    <source>
        <dbReference type="ARBA" id="ARBA00037847"/>
    </source>
</evidence>
<proteinExistence type="predicted"/>
<evidence type="ECO:0000256" key="3">
    <source>
        <dbReference type="ARBA" id="ARBA00022692"/>
    </source>
</evidence>
<keyword evidence="5" id="KW-1133">Transmembrane helix</keyword>
<evidence type="ECO:0000256" key="1">
    <source>
        <dbReference type="ARBA" id="ARBA00004236"/>
    </source>
</evidence>